<comment type="caution">
    <text evidence="2">The sequence shown here is derived from an EMBL/GenBank/DDBJ whole genome shotgun (WGS) entry which is preliminary data.</text>
</comment>
<name>A0ABQ8YBJ1_9EUKA</name>
<evidence type="ECO:0000313" key="2">
    <source>
        <dbReference type="EMBL" id="KAJ6241963.1"/>
    </source>
</evidence>
<dbReference type="Proteomes" id="UP001150062">
    <property type="component" value="Unassembled WGS sequence"/>
</dbReference>
<accession>A0ABQ8YBJ1</accession>
<feature type="compositionally biased region" description="Basic residues" evidence="1">
    <location>
        <begin position="156"/>
        <end position="180"/>
    </location>
</feature>
<reference evidence="2" key="1">
    <citation type="submission" date="2022-08" db="EMBL/GenBank/DDBJ databases">
        <title>Novel sulfate-reducing endosymbionts in the free-living metamonad Anaeramoeba.</title>
        <authorList>
            <person name="Jerlstrom-Hultqvist J."/>
            <person name="Cepicka I."/>
            <person name="Gallot-Lavallee L."/>
            <person name="Salas-Leiva D."/>
            <person name="Curtis B.A."/>
            <person name="Zahonova K."/>
            <person name="Pipaliya S."/>
            <person name="Dacks J."/>
            <person name="Roger A.J."/>
        </authorList>
    </citation>
    <scope>NUCLEOTIDE SEQUENCE</scope>
    <source>
        <strain evidence="2">Schooner1</strain>
    </source>
</reference>
<feature type="compositionally biased region" description="Basic and acidic residues" evidence="1">
    <location>
        <begin position="181"/>
        <end position="196"/>
    </location>
</feature>
<protein>
    <submittedName>
        <fullName evidence="2">Uncharacterized protein</fullName>
    </submittedName>
</protein>
<feature type="compositionally biased region" description="Basic and acidic residues" evidence="1">
    <location>
        <begin position="133"/>
        <end position="155"/>
    </location>
</feature>
<gene>
    <name evidence="2" type="ORF">M0813_23106</name>
</gene>
<dbReference type="EMBL" id="JAOAOG010000185">
    <property type="protein sequence ID" value="KAJ6241963.1"/>
    <property type="molecule type" value="Genomic_DNA"/>
</dbReference>
<proteinExistence type="predicted"/>
<feature type="region of interest" description="Disordered" evidence="1">
    <location>
        <begin position="133"/>
        <end position="198"/>
    </location>
</feature>
<organism evidence="2 3">
    <name type="scientific">Anaeramoeba flamelloides</name>
    <dbReference type="NCBI Taxonomy" id="1746091"/>
    <lineage>
        <taxon>Eukaryota</taxon>
        <taxon>Metamonada</taxon>
        <taxon>Anaeramoebidae</taxon>
        <taxon>Anaeramoeba</taxon>
    </lineage>
</organism>
<sequence>MFSKFEKKKKERNRSSCRRYYPDEIEESAFGAATEEEQLALIDVANMRNREDRVEKLYAIFPNEIMFSWEKGRVEFSARLINILCYAYGQGRTNVRSCLGSYFKRKGYHNMTVRSKNTGMIFVQEKYIEREKEKQEQETRKIKREEKEAEMEKEQRRQRKRQRRREKKKSSQWKKRKRNQKTKEKNVPKDYQEKNPKTKMVKKIVFPYLNNKRDQKTESSCLNLEKQKHTTKKIIKENNEKNELSNYEQDFFSLNQSPFFWDSFWTNTTSNSDEKEKETNPKRKSSLFDTPIISEIEPKNDFLEQFQFVLPYQFETEGFPICIPNLENVFEYANMGFDY</sequence>
<evidence type="ECO:0000313" key="3">
    <source>
        <dbReference type="Proteomes" id="UP001150062"/>
    </source>
</evidence>
<keyword evidence="3" id="KW-1185">Reference proteome</keyword>
<evidence type="ECO:0000256" key="1">
    <source>
        <dbReference type="SAM" id="MobiDB-lite"/>
    </source>
</evidence>